<organism evidence="1 2">
    <name type="scientific">Azotobacter chroococcum</name>
    <dbReference type="NCBI Taxonomy" id="353"/>
    <lineage>
        <taxon>Bacteria</taxon>
        <taxon>Pseudomonadati</taxon>
        <taxon>Pseudomonadota</taxon>
        <taxon>Gammaproteobacteria</taxon>
        <taxon>Pseudomonadales</taxon>
        <taxon>Pseudomonadaceae</taxon>
        <taxon>Azotobacter</taxon>
    </lineage>
</organism>
<protein>
    <submittedName>
        <fullName evidence="1">Uncharacterized protein</fullName>
    </submittedName>
</protein>
<dbReference type="Proteomes" id="UP000736384">
    <property type="component" value="Unassembled WGS sequence"/>
</dbReference>
<gene>
    <name evidence="1" type="ORF">HA520_12630</name>
</gene>
<dbReference type="EMBL" id="JAAPAP010000008">
    <property type="protein sequence ID" value="NHN78112.1"/>
    <property type="molecule type" value="Genomic_DNA"/>
</dbReference>
<comment type="caution">
    <text evidence="1">The sequence shown here is derived from an EMBL/GenBank/DDBJ whole genome shotgun (WGS) entry which is preliminary data.</text>
</comment>
<reference evidence="1" key="1">
    <citation type="submission" date="2020-03" db="EMBL/GenBank/DDBJ databases">
        <title>Genome assembly of Azotobacter chroococcum W5.</title>
        <authorList>
            <person name="Kannepalli A."/>
        </authorList>
    </citation>
    <scope>NUCLEOTIDE SEQUENCE</scope>
    <source>
        <strain evidence="1">W5</strain>
    </source>
</reference>
<dbReference type="AlphaFoldDB" id="A0AA44C8L7"/>
<evidence type="ECO:0000313" key="1">
    <source>
        <dbReference type="EMBL" id="NHN78112.1"/>
    </source>
</evidence>
<proteinExistence type="predicted"/>
<sequence length="66" mass="6977">MPPLVLRNLHGRAEPLVDDLASLALARAEQGEYLCSGCDPLRISGDCSSCQEPIDGLRRVMPGGVG</sequence>
<dbReference type="RefSeq" id="WP_165892915.1">
    <property type="nucleotide sequence ID" value="NZ_JAAPAP010000008.1"/>
</dbReference>
<accession>A0AA44C8L7</accession>
<evidence type="ECO:0000313" key="2">
    <source>
        <dbReference type="Proteomes" id="UP000736384"/>
    </source>
</evidence>
<name>A0AA44C8L7_9GAMM</name>